<dbReference type="Gene3D" id="3.40.50.11350">
    <property type="match status" value="1"/>
</dbReference>
<dbReference type="Proteomes" id="UP000256645">
    <property type="component" value="Unassembled WGS sequence"/>
</dbReference>
<dbReference type="InterPro" id="IPR019378">
    <property type="entry name" value="GDP-Fuc_O-FucTrfase"/>
</dbReference>
<comment type="caution">
    <text evidence="5">The sequence shown here is derived from an EMBL/GenBank/DDBJ whole genome shotgun (WGS) entry which is preliminary data.</text>
</comment>
<dbReference type="EMBL" id="PDLM01000003">
    <property type="protein sequence ID" value="RDW82677.1"/>
    <property type="molecule type" value="Genomic_DNA"/>
</dbReference>
<name>A0A3D8S8J9_9HELO</name>
<evidence type="ECO:0000313" key="6">
    <source>
        <dbReference type="Proteomes" id="UP000256645"/>
    </source>
</evidence>
<gene>
    <name evidence="5" type="ORF">BP6252_03789</name>
</gene>
<dbReference type="GO" id="GO:0016740">
    <property type="term" value="F:transferase activity"/>
    <property type="evidence" value="ECO:0007669"/>
    <property type="project" value="UniProtKB-KW"/>
</dbReference>
<evidence type="ECO:0008006" key="7">
    <source>
        <dbReference type="Google" id="ProtNLM"/>
    </source>
</evidence>
<evidence type="ECO:0000256" key="1">
    <source>
        <dbReference type="ARBA" id="ARBA00022679"/>
    </source>
</evidence>
<dbReference type="Pfam" id="PF10250">
    <property type="entry name" value="O-FucT"/>
    <property type="match status" value="1"/>
</dbReference>
<sequence length="435" mass="49251">MLRIHAGRKRKNVLPVVAIAYLILLWFWILYRGSLPPLNLFSSFSGPSDVFDFSPLKSEAIQKVCAAVEWNPDIVFTCDRSVGGVGNIRNSVLHCVRYAISAGASLVIPRIVIRNPKDVAIIRTKELVELDYMFDRRHFVESLRLSCPQLRLYNTITDVPNYKAAQKKVGTTLDPARIMDRVPHYGLAHPEDFQQQFYEWLKKHFPDATTGTTVVALARLYLQYPIYTDSEVFALRFGEILKFRADVRKLATVALVKMSKAFSLPKLLIGNYAKEAFFGAHLRTEKDAVDGFSKFELSAYSVQSKLYLEHAASTDMKVLYVASGNATEISKFADDARNANMTVITKHDLLEGEDLRKLNALTWDQQALVDFLVLSKSSYFAGVGHTSFALNIALLRHRWARAKNHLNGPQQISDDLSVIFGKVHARMEYVNNMWP</sequence>
<keyword evidence="4" id="KW-0812">Transmembrane</keyword>
<proteinExistence type="predicted"/>
<keyword evidence="4" id="KW-1133">Transmembrane helix</keyword>
<protein>
    <recommendedName>
        <fullName evidence="7">Alternative oxidase</fullName>
    </recommendedName>
</protein>
<accession>A0A3D8S8J9</accession>
<dbReference type="AlphaFoldDB" id="A0A3D8S8J9"/>
<keyword evidence="1" id="KW-0808">Transferase</keyword>
<dbReference type="OrthoDB" id="20368at2759"/>
<keyword evidence="4" id="KW-0472">Membrane</keyword>
<keyword evidence="3" id="KW-0119">Carbohydrate metabolism</keyword>
<evidence type="ECO:0000256" key="4">
    <source>
        <dbReference type="SAM" id="Phobius"/>
    </source>
</evidence>
<keyword evidence="6" id="KW-1185">Reference proteome</keyword>
<evidence type="ECO:0000256" key="2">
    <source>
        <dbReference type="ARBA" id="ARBA00023253"/>
    </source>
</evidence>
<dbReference type="CDD" id="cd11296">
    <property type="entry name" value="O-FucT_like"/>
    <property type="match status" value="1"/>
</dbReference>
<evidence type="ECO:0000256" key="3">
    <source>
        <dbReference type="ARBA" id="ARBA00023277"/>
    </source>
</evidence>
<organism evidence="5 6">
    <name type="scientific">Coleophoma cylindrospora</name>
    <dbReference type="NCBI Taxonomy" id="1849047"/>
    <lineage>
        <taxon>Eukaryota</taxon>
        <taxon>Fungi</taxon>
        <taxon>Dikarya</taxon>
        <taxon>Ascomycota</taxon>
        <taxon>Pezizomycotina</taxon>
        <taxon>Leotiomycetes</taxon>
        <taxon>Helotiales</taxon>
        <taxon>Dermateaceae</taxon>
        <taxon>Coleophoma</taxon>
    </lineage>
</organism>
<dbReference type="GO" id="GO:0006004">
    <property type="term" value="P:fucose metabolic process"/>
    <property type="evidence" value="ECO:0007669"/>
    <property type="project" value="UniProtKB-KW"/>
</dbReference>
<reference evidence="5 6" key="1">
    <citation type="journal article" date="2018" name="IMA Fungus">
        <title>IMA Genome-F 9: Draft genome sequence of Annulohypoxylon stygium, Aspergillus mulundensis, Berkeleyomyces basicola (syn. Thielaviopsis basicola), Ceratocystis smalleyi, two Cercospora beticola strains, Coleophoma cylindrospora, Fusarium fracticaudum, Phialophora cf. hyalina, and Morchella septimelata.</title>
        <authorList>
            <person name="Wingfield B.D."/>
            <person name="Bills G.F."/>
            <person name="Dong Y."/>
            <person name="Huang W."/>
            <person name="Nel W.J."/>
            <person name="Swalarsk-Parry B.S."/>
            <person name="Vaghefi N."/>
            <person name="Wilken P.M."/>
            <person name="An Z."/>
            <person name="de Beer Z.W."/>
            <person name="De Vos L."/>
            <person name="Chen L."/>
            <person name="Duong T.A."/>
            <person name="Gao Y."/>
            <person name="Hammerbacher A."/>
            <person name="Kikkert J.R."/>
            <person name="Li Y."/>
            <person name="Li H."/>
            <person name="Li K."/>
            <person name="Li Q."/>
            <person name="Liu X."/>
            <person name="Ma X."/>
            <person name="Naidoo K."/>
            <person name="Pethybridge S.J."/>
            <person name="Sun J."/>
            <person name="Steenkamp E.T."/>
            <person name="van der Nest M.A."/>
            <person name="van Wyk S."/>
            <person name="Wingfield M.J."/>
            <person name="Xiong C."/>
            <person name="Yue Q."/>
            <person name="Zhang X."/>
        </authorList>
    </citation>
    <scope>NUCLEOTIDE SEQUENCE [LARGE SCALE GENOMIC DNA]</scope>
    <source>
        <strain evidence="5 6">BP6252</strain>
    </source>
</reference>
<keyword evidence="2" id="KW-0294">Fucose metabolism</keyword>
<evidence type="ECO:0000313" key="5">
    <source>
        <dbReference type="EMBL" id="RDW82677.1"/>
    </source>
</evidence>
<feature type="transmembrane region" description="Helical" evidence="4">
    <location>
        <begin position="12"/>
        <end position="31"/>
    </location>
</feature>